<dbReference type="EMBL" id="VDMD01000014">
    <property type="protein sequence ID" value="TRM62121.1"/>
    <property type="molecule type" value="Genomic_DNA"/>
</dbReference>
<name>A0A550CBD7_9AGAR</name>
<protein>
    <submittedName>
        <fullName evidence="1">Uncharacterized protein</fullName>
    </submittedName>
</protein>
<accession>A0A550CBD7</accession>
<organism evidence="1 2">
    <name type="scientific">Schizophyllum amplum</name>
    <dbReference type="NCBI Taxonomy" id="97359"/>
    <lineage>
        <taxon>Eukaryota</taxon>
        <taxon>Fungi</taxon>
        <taxon>Dikarya</taxon>
        <taxon>Basidiomycota</taxon>
        <taxon>Agaricomycotina</taxon>
        <taxon>Agaricomycetes</taxon>
        <taxon>Agaricomycetidae</taxon>
        <taxon>Agaricales</taxon>
        <taxon>Schizophyllaceae</taxon>
        <taxon>Schizophyllum</taxon>
    </lineage>
</organism>
<proteinExistence type="predicted"/>
<evidence type="ECO:0000313" key="2">
    <source>
        <dbReference type="Proteomes" id="UP000320762"/>
    </source>
</evidence>
<keyword evidence="2" id="KW-1185">Reference proteome</keyword>
<sequence>MSIGVSATRECPENHVPDLWFPDGNVIIRVGERICCVYKGFLATQSPVLSDMFSFPQPSLPIHIGLPTVTFPDAEGMSSIG</sequence>
<dbReference type="Proteomes" id="UP000320762">
    <property type="component" value="Unassembled WGS sequence"/>
</dbReference>
<dbReference type="AlphaFoldDB" id="A0A550CBD7"/>
<evidence type="ECO:0000313" key="1">
    <source>
        <dbReference type="EMBL" id="TRM62121.1"/>
    </source>
</evidence>
<gene>
    <name evidence="1" type="ORF">BD626DRAFT_67503</name>
</gene>
<reference evidence="1 2" key="1">
    <citation type="journal article" date="2019" name="New Phytol.">
        <title>Comparative genomics reveals unique wood-decay strategies and fruiting body development in the Schizophyllaceae.</title>
        <authorList>
            <person name="Almasi E."/>
            <person name="Sahu N."/>
            <person name="Krizsan K."/>
            <person name="Balint B."/>
            <person name="Kovacs G.M."/>
            <person name="Kiss B."/>
            <person name="Cseklye J."/>
            <person name="Drula E."/>
            <person name="Henrissat B."/>
            <person name="Nagy I."/>
            <person name="Chovatia M."/>
            <person name="Adam C."/>
            <person name="LaButti K."/>
            <person name="Lipzen A."/>
            <person name="Riley R."/>
            <person name="Grigoriev I.V."/>
            <person name="Nagy L.G."/>
        </authorList>
    </citation>
    <scope>NUCLEOTIDE SEQUENCE [LARGE SCALE GENOMIC DNA]</scope>
    <source>
        <strain evidence="1 2">NL-1724</strain>
    </source>
</reference>
<dbReference type="OrthoDB" id="2757422at2759"/>
<comment type="caution">
    <text evidence="1">The sequence shown here is derived from an EMBL/GenBank/DDBJ whole genome shotgun (WGS) entry which is preliminary data.</text>
</comment>